<feature type="compositionally biased region" description="Polar residues" evidence="2">
    <location>
        <begin position="624"/>
        <end position="640"/>
    </location>
</feature>
<feature type="compositionally biased region" description="Basic and acidic residues" evidence="2">
    <location>
        <begin position="417"/>
        <end position="443"/>
    </location>
</feature>
<gene>
    <name evidence="3" type="ORF">RND81_08G056000</name>
</gene>
<feature type="compositionally biased region" description="Polar residues" evidence="2">
    <location>
        <begin position="362"/>
        <end position="373"/>
    </location>
</feature>
<sequence length="706" mass="79577">MLDGLFGRNSFYTKCKSLIKQTRNRIEVVKRKRDATQKFLRKDVADLLVNGLESNAFARADGLINEAILSSCYEFIDHVCEIVLKHLPVLQKLRECPEDCREAVASLMFAAARFSDVPELRDLRDLFQERYGSSLEFYVNQKLVENITTKPPTGEKKIQLLQDIASEFSIMWDSSSFQERMSNSVTDQKQRNSPGTLNMVKNKVAALPAVVTVERTIKDEATTKKLSASTYRNMEREIDGTHGRHQIGTQLDSLPGGKDDLNHKVSKNPEITIDKNKPSSIRRREHKAGVRDLEKNTRIEDTVQSNASFHGKGLGSVDGQHKEDKQRRNHLPKRDLPKPNPLPTANGINSLSPVNDKLAEDSQVNSMKKQQVDVTDGPKSNFRGGIPPPYMKPRKNKYKIDEADDTLTFTPDSTANRAEKLPIKADRPDLQGEARKNMHKTDEANDTLTFNPGSNGNRAEKLPTKANRPDVQDDARKNKHKTDEANDTLTFNPGSNSNRAEKLPTKADGANPPENGDGLGRFTEIYYKDESTVDFMPRRRSHRRRHSRSALTQDVEVIDEERILRRVSTSRRKYGSKKGLQILVADDDHYKKDEEEKIIDKLLLHYSKQPSIGTSGKSRRKTNSSKSPQNDRSSAAVGTSRNEDSALPKSRSFCLPSRQETEPMQEKVFARAASFNQDTPAKHVHPKLPDYDDLAARFAALRAAKG</sequence>
<proteinExistence type="inferred from homology"/>
<keyword evidence="4" id="KW-1185">Reference proteome</keyword>
<dbReference type="PANTHER" id="PTHR12161:SF14">
    <property type="entry name" value="REGULATOR OF VPS4 ACTIVITY IN THE MVB PATHWAY PROTEIN"/>
    <property type="match status" value="1"/>
</dbReference>
<reference evidence="3" key="1">
    <citation type="submission" date="2024-03" db="EMBL/GenBank/DDBJ databases">
        <title>WGS assembly of Saponaria officinalis var. Norfolk2.</title>
        <authorList>
            <person name="Jenkins J."/>
            <person name="Shu S."/>
            <person name="Grimwood J."/>
            <person name="Barry K."/>
            <person name="Goodstein D."/>
            <person name="Schmutz J."/>
            <person name="Leebens-Mack J."/>
            <person name="Osbourn A."/>
        </authorList>
    </citation>
    <scope>NUCLEOTIDE SEQUENCE [LARGE SCALE GENOMIC DNA]</scope>
    <source>
        <strain evidence="3">JIC</strain>
    </source>
</reference>
<dbReference type="Gene3D" id="1.20.1260.60">
    <property type="entry name" value="Vacuolar protein sorting-associated protein Ist1"/>
    <property type="match status" value="1"/>
</dbReference>
<accession>A0AAW1J302</accession>
<feature type="compositionally biased region" description="Basic and acidic residues" evidence="2">
    <location>
        <begin position="458"/>
        <end position="484"/>
    </location>
</feature>
<dbReference type="AlphaFoldDB" id="A0AAW1J302"/>
<evidence type="ECO:0000313" key="3">
    <source>
        <dbReference type="EMBL" id="KAK9697718.1"/>
    </source>
</evidence>
<dbReference type="Pfam" id="PF03398">
    <property type="entry name" value="Ist1"/>
    <property type="match status" value="1"/>
</dbReference>
<evidence type="ECO:0000256" key="2">
    <source>
        <dbReference type="SAM" id="MobiDB-lite"/>
    </source>
</evidence>
<dbReference type="GO" id="GO:0015031">
    <property type="term" value="P:protein transport"/>
    <property type="evidence" value="ECO:0007669"/>
    <property type="project" value="InterPro"/>
</dbReference>
<organism evidence="3 4">
    <name type="scientific">Saponaria officinalis</name>
    <name type="common">Common soapwort</name>
    <name type="synonym">Lychnis saponaria</name>
    <dbReference type="NCBI Taxonomy" id="3572"/>
    <lineage>
        <taxon>Eukaryota</taxon>
        <taxon>Viridiplantae</taxon>
        <taxon>Streptophyta</taxon>
        <taxon>Embryophyta</taxon>
        <taxon>Tracheophyta</taxon>
        <taxon>Spermatophyta</taxon>
        <taxon>Magnoliopsida</taxon>
        <taxon>eudicotyledons</taxon>
        <taxon>Gunneridae</taxon>
        <taxon>Pentapetalae</taxon>
        <taxon>Caryophyllales</taxon>
        <taxon>Caryophyllaceae</taxon>
        <taxon>Caryophylleae</taxon>
        <taxon>Saponaria</taxon>
    </lineage>
</organism>
<dbReference type="Proteomes" id="UP001443914">
    <property type="component" value="Unassembled WGS sequence"/>
</dbReference>
<comment type="caution">
    <text evidence="3">The sequence shown here is derived from an EMBL/GenBank/DDBJ whole genome shotgun (WGS) entry which is preliminary data.</text>
</comment>
<protein>
    <submittedName>
        <fullName evidence="3">Uncharacterized protein</fullName>
    </submittedName>
</protein>
<dbReference type="FunFam" id="1.20.1260.60:FF:000002">
    <property type="entry name" value="Vacuolar protein sorting-associated protein IST1"/>
    <property type="match status" value="1"/>
</dbReference>
<name>A0AAW1J302_SAPOF</name>
<feature type="compositionally biased region" description="Polar residues" evidence="2">
    <location>
        <begin position="487"/>
        <end position="498"/>
    </location>
</feature>
<feature type="region of interest" description="Disordered" evidence="2">
    <location>
        <begin position="237"/>
        <end position="521"/>
    </location>
</feature>
<feature type="compositionally biased region" description="Basic and acidic residues" evidence="2">
    <location>
        <begin position="287"/>
        <end position="301"/>
    </location>
</feature>
<feature type="compositionally biased region" description="Polar residues" evidence="2">
    <location>
        <begin position="446"/>
        <end position="457"/>
    </location>
</feature>
<evidence type="ECO:0000313" key="4">
    <source>
        <dbReference type="Proteomes" id="UP001443914"/>
    </source>
</evidence>
<comment type="similarity">
    <text evidence="1">Belongs to the IST1 family.</text>
</comment>
<feature type="compositionally biased region" description="Basic and acidic residues" evidence="2">
    <location>
        <begin position="319"/>
        <end position="337"/>
    </location>
</feature>
<dbReference type="InterPro" id="IPR005061">
    <property type="entry name" value="Ist1"/>
</dbReference>
<dbReference type="PANTHER" id="PTHR12161">
    <property type="entry name" value="IST1 FAMILY MEMBER"/>
    <property type="match status" value="1"/>
</dbReference>
<evidence type="ECO:0000256" key="1">
    <source>
        <dbReference type="ARBA" id="ARBA00005536"/>
    </source>
</evidence>
<dbReference type="EMBL" id="JBDFQZ010000008">
    <property type="protein sequence ID" value="KAK9697718.1"/>
    <property type="molecule type" value="Genomic_DNA"/>
</dbReference>
<feature type="compositionally biased region" description="Polar residues" evidence="2">
    <location>
        <begin position="407"/>
        <end position="416"/>
    </location>
</feature>
<dbReference type="InterPro" id="IPR042277">
    <property type="entry name" value="IST1-like"/>
</dbReference>
<feature type="region of interest" description="Disordered" evidence="2">
    <location>
        <begin position="609"/>
        <end position="664"/>
    </location>
</feature>